<dbReference type="Proteomes" id="UP000019225">
    <property type="component" value="Chromosome"/>
</dbReference>
<dbReference type="STRING" id="1449976.KALB_3751"/>
<name>W5W8R2_9PSEU</name>
<accession>W5W8R2</accession>
<dbReference type="SUPFAM" id="SSF55729">
    <property type="entry name" value="Acyl-CoA N-acyltransferases (Nat)"/>
    <property type="match status" value="2"/>
</dbReference>
<evidence type="ECO:0008006" key="3">
    <source>
        <dbReference type="Google" id="ProtNLM"/>
    </source>
</evidence>
<sequence>MHSIRVARAEDLEPVIALLARSQARPEYLIGYHGETPEELAQELAEISPDWASCTVLAERDGRLVGLLTVDVHTEQRRSWLQGPYAEVDTGWAELADALFAAASDLPVMRGVHRFDLFGHVRHTRLAEFAGRHGFTTGKPVSVVQLDGDALRELISTPRPAPVLTERQRRAVTELHEELFPDSYMTGTDLLGRTTVICEEGGYAAGRAHEAEYFVDFVGVEPRHRGRRLVARLVADLLAALAAEHGPRPAACATIALGNTASERSFAAAGFRVLLDLVSYQRVTSAA</sequence>
<dbReference type="KEGG" id="kal:KALB_3751"/>
<reference evidence="1 2" key="1">
    <citation type="journal article" date="2014" name="BMC Genomics">
        <title>Complete genome sequence of producer of the glycopeptide antibiotic Aculeximycin Kutzneria albida DSM 43870T, a representative of minor genus of Pseudonocardiaceae.</title>
        <authorList>
            <person name="Rebets Y."/>
            <person name="Tokovenko B."/>
            <person name="Lushchyk I."/>
            <person name="Ruckert C."/>
            <person name="Zaburannyi N."/>
            <person name="Bechthold A."/>
            <person name="Kalinowski J."/>
            <person name="Luzhetskyy A."/>
        </authorList>
    </citation>
    <scope>NUCLEOTIDE SEQUENCE [LARGE SCALE GENOMIC DNA]</scope>
    <source>
        <strain evidence="1">DSM 43870</strain>
    </source>
</reference>
<dbReference type="OrthoDB" id="8593648at2"/>
<proteinExistence type="predicted"/>
<keyword evidence="2" id="KW-1185">Reference proteome</keyword>
<dbReference type="Gene3D" id="3.40.630.30">
    <property type="match status" value="2"/>
</dbReference>
<evidence type="ECO:0000313" key="2">
    <source>
        <dbReference type="Proteomes" id="UP000019225"/>
    </source>
</evidence>
<dbReference type="AlphaFoldDB" id="W5W8R2"/>
<dbReference type="RefSeq" id="WP_042220521.1">
    <property type="nucleotide sequence ID" value="NZ_CP007155.1"/>
</dbReference>
<dbReference type="EMBL" id="CP007155">
    <property type="protein sequence ID" value="AHH97115.1"/>
    <property type="molecule type" value="Genomic_DNA"/>
</dbReference>
<dbReference type="eggNOG" id="COG0456">
    <property type="taxonomic scope" value="Bacteria"/>
</dbReference>
<dbReference type="InterPro" id="IPR016181">
    <property type="entry name" value="Acyl_CoA_acyltransferase"/>
</dbReference>
<organism evidence="1 2">
    <name type="scientific">Kutzneria albida DSM 43870</name>
    <dbReference type="NCBI Taxonomy" id="1449976"/>
    <lineage>
        <taxon>Bacteria</taxon>
        <taxon>Bacillati</taxon>
        <taxon>Actinomycetota</taxon>
        <taxon>Actinomycetes</taxon>
        <taxon>Pseudonocardiales</taxon>
        <taxon>Pseudonocardiaceae</taxon>
        <taxon>Kutzneria</taxon>
    </lineage>
</organism>
<protein>
    <recommendedName>
        <fullName evidence="3">N-acetyltransferase domain-containing protein</fullName>
    </recommendedName>
</protein>
<evidence type="ECO:0000313" key="1">
    <source>
        <dbReference type="EMBL" id="AHH97115.1"/>
    </source>
</evidence>
<dbReference type="HOGENOM" id="CLU_969038_0_0_11"/>
<gene>
    <name evidence="1" type="ORF">KALB_3751</name>
</gene>